<dbReference type="Pfam" id="PF02366">
    <property type="entry name" value="PMT"/>
    <property type="match status" value="1"/>
</dbReference>
<evidence type="ECO:0000256" key="3">
    <source>
        <dbReference type="ARBA" id="ARBA00007222"/>
    </source>
</evidence>
<evidence type="ECO:0000256" key="4">
    <source>
        <dbReference type="ARBA" id="ARBA00022676"/>
    </source>
</evidence>
<feature type="transmembrane region" description="Helical" evidence="10">
    <location>
        <begin position="673"/>
        <end position="694"/>
    </location>
</feature>
<feature type="transmembrane region" description="Helical" evidence="10">
    <location>
        <begin position="547"/>
        <end position="563"/>
    </location>
</feature>
<keyword evidence="6 10" id="KW-0812">Transmembrane</keyword>
<comment type="caution">
    <text evidence="14">The sequence shown here is derived from an EMBL/GenBank/DDBJ whole genome shotgun (WGS) entry which is preliminary data.</text>
</comment>
<feature type="transmembrane region" description="Helical" evidence="10">
    <location>
        <begin position="396"/>
        <end position="417"/>
    </location>
</feature>
<evidence type="ECO:0000259" key="12">
    <source>
        <dbReference type="Pfam" id="PF02366"/>
    </source>
</evidence>
<dbReference type="PANTHER" id="PTHR10050">
    <property type="entry name" value="DOLICHYL-PHOSPHATE-MANNOSE--PROTEIN MANNOSYLTRANSFERASE"/>
    <property type="match status" value="1"/>
</dbReference>
<evidence type="ECO:0000256" key="9">
    <source>
        <dbReference type="ARBA" id="ARBA00093617"/>
    </source>
</evidence>
<keyword evidence="4 10" id="KW-0328">Glycosyltransferase</keyword>
<dbReference type="Pfam" id="PF16192">
    <property type="entry name" value="PMT_4TMC"/>
    <property type="match status" value="1"/>
</dbReference>
<sequence>MTTKQENTTRKFTLPEAEANRFENVLRARLGLDPRGAILDAQVRLYGWILTAVVGLLAAIVRFVRLDHPNELIFDETYYVKGGYSMLHWGYERDWSDAKDLNERFISAVQNGTPFGDILKDNPDRWVHPPFGKWLICEGMRIAGDSTGYGWRFTTAVCGVLMVMLTVRIALKLFRSIPLAGIAGVFLALDGLALTMSRTGLLDNMLALFVLAGFWAVLKDREWSRARLAHRVAHGKLRRVTPEAEEPATSDADAGAESSARNAEVLGDLGGEAPRRSLAELMVSRARSEETPISENGVELEPEAAKHSDPNEPTAQFGTDFTGLAPADPWGPGVFYRPWILVAAVFLGLTTSVKWSGLYAIAVFGLAIFAWGLAARKAVGARLWIGAGTFREGLPAFVQLVPPALVTYIVAFIPWFVNPNGWDRQWATNQIAQNATLPASEQVAMPLSWAPDVVNSWLHWHIESYTFHTGLSSPHTYQSQAWEWLVQWRPVSFYWKGTDAMPKDACWGGDCVGAITSIGNPVMWWAALAALFVVVAMAFIRRDWRAWAILAGYLALWAPWLNYTNRTIFQFYAVAFVPFVVLALVYGLAWMTDMLPARLPASAGTGRFAGVLKRLGLRFGADDAGRVTSETDDAGRTPASGVPEGSGTPDAEPAAQAPKIMYGTGFPNRASKFFIGIVAAVIVAFSLFWLPLWVGMPVPHWFWQAHMWLPSWI</sequence>
<keyword evidence="8 10" id="KW-0472">Membrane</keyword>
<keyword evidence="10" id="KW-1003">Cell membrane</keyword>
<evidence type="ECO:0000313" key="15">
    <source>
        <dbReference type="Proteomes" id="UP001235966"/>
    </source>
</evidence>
<feature type="transmembrane region" description="Helical" evidence="10">
    <location>
        <begin position="149"/>
        <end position="170"/>
    </location>
</feature>
<name>A0ABT9NBW2_9ACTO</name>
<protein>
    <recommendedName>
        <fullName evidence="9 10">Polyprenol-phosphate-mannose--protein mannosyltransferase</fullName>
        <ecNumber evidence="10">2.4.1.-</ecNumber>
    </recommendedName>
</protein>
<feature type="region of interest" description="Disordered" evidence="11">
    <location>
        <begin position="285"/>
        <end position="317"/>
    </location>
</feature>
<dbReference type="GO" id="GO:0016740">
    <property type="term" value="F:transferase activity"/>
    <property type="evidence" value="ECO:0007669"/>
    <property type="project" value="UniProtKB-KW"/>
</dbReference>
<feature type="transmembrane region" description="Helical" evidence="10">
    <location>
        <begin position="45"/>
        <end position="64"/>
    </location>
</feature>
<feature type="transmembrane region" description="Helical" evidence="10">
    <location>
        <begin position="569"/>
        <end position="589"/>
    </location>
</feature>
<dbReference type="EC" id="2.4.1.-" evidence="10"/>
<evidence type="ECO:0000256" key="6">
    <source>
        <dbReference type="ARBA" id="ARBA00022692"/>
    </source>
</evidence>
<dbReference type="EMBL" id="JAUSQW010000001">
    <property type="protein sequence ID" value="MDP9801200.1"/>
    <property type="molecule type" value="Genomic_DNA"/>
</dbReference>
<dbReference type="InterPro" id="IPR003342">
    <property type="entry name" value="ArnT-like_N"/>
</dbReference>
<evidence type="ECO:0000256" key="1">
    <source>
        <dbReference type="ARBA" id="ARBA00004127"/>
    </source>
</evidence>
<feature type="transmembrane region" description="Helical" evidence="10">
    <location>
        <begin position="357"/>
        <end position="375"/>
    </location>
</feature>
<comment type="similarity">
    <text evidence="3 10">Belongs to the glycosyltransferase 39 family.</text>
</comment>
<keyword evidence="7 10" id="KW-1133">Transmembrane helix</keyword>
<feature type="transmembrane region" description="Helical" evidence="10">
    <location>
        <begin position="522"/>
        <end position="540"/>
    </location>
</feature>
<comment type="function">
    <text evidence="10">Protein O-mannosyltransferase that catalyzes the transfer of a single mannose residue from a polyprenol phospho-mannosyl lipidic donor to the hydroxyl group of selected serine and threonine residues in acceptor proteins.</text>
</comment>
<feature type="region of interest" description="Disordered" evidence="11">
    <location>
        <begin position="626"/>
        <end position="653"/>
    </location>
</feature>
<comment type="pathway">
    <text evidence="2 10">Protein modification; protein glycosylation.</text>
</comment>
<evidence type="ECO:0000256" key="11">
    <source>
        <dbReference type="SAM" id="MobiDB-lite"/>
    </source>
</evidence>
<evidence type="ECO:0000256" key="2">
    <source>
        <dbReference type="ARBA" id="ARBA00004922"/>
    </source>
</evidence>
<feature type="transmembrane region" description="Helical" evidence="10">
    <location>
        <begin position="177"/>
        <end position="195"/>
    </location>
</feature>
<proteinExistence type="inferred from homology"/>
<accession>A0ABT9NBW2</accession>
<evidence type="ECO:0000313" key="14">
    <source>
        <dbReference type="EMBL" id="MDP9801200.1"/>
    </source>
</evidence>
<feature type="region of interest" description="Disordered" evidence="11">
    <location>
        <begin position="238"/>
        <end position="259"/>
    </location>
</feature>
<feature type="domain" description="ArnT-like N-terminal" evidence="12">
    <location>
        <begin position="54"/>
        <end position="219"/>
    </location>
</feature>
<feature type="transmembrane region" description="Helical" evidence="10">
    <location>
        <begin position="201"/>
        <end position="218"/>
    </location>
</feature>
<evidence type="ECO:0000259" key="13">
    <source>
        <dbReference type="Pfam" id="PF16192"/>
    </source>
</evidence>
<evidence type="ECO:0000256" key="7">
    <source>
        <dbReference type="ARBA" id="ARBA00022989"/>
    </source>
</evidence>
<feature type="transmembrane region" description="Helical" evidence="10">
    <location>
        <begin position="334"/>
        <end position="351"/>
    </location>
</feature>
<evidence type="ECO:0000256" key="10">
    <source>
        <dbReference type="RuleBase" id="RU367007"/>
    </source>
</evidence>
<dbReference type="InterPro" id="IPR032421">
    <property type="entry name" value="PMT_4TMC"/>
</dbReference>
<keyword evidence="5 10" id="KW-0808">Transferase</keyword>
<dbReference type="PANTHER" id="PTHR10050:SF46">
    <property type="entry name" value="PROTEIN O-MANNOSYL-TRANSFERASE 2"/>
    <property type="match status" value="1"/>
</dbReference>
<dbReference type="InterPro" id="IPR027005">
    <property type="entry name" value="PMT-like"/>
</dbReference>
<evidence type="ECO:0000256" key="8">
    <source>
        <dbReference type="ARBA" id="ARBA00023136"/>
    </source>
</evidence>
<comment type="subcellular location">
    <subcellularLocation>
        <location evidence="10">Cell membrane</location>
    </subcellularLocation>
    <subcellularLocation>
        <location evidence="1">Endomembrane system</location>
        <topology evidence="1">Multi-pass membrane protein</topology>
    </subcellularLocation>
</comment>
<keyword evidence="15" id="KW-1185">Reference proteome</keyword>
<gene>
    <name evidence="14" type="ORF">J2S49_001276</name>
</gene>
<dbReference type="RefSeq" id="WP_278059004.1">
    <property type="nucleotide sequence ID" value="NZ_CP121247.1"/>
</dbReference>
<organism evidence="14 15">
    <name type="scientific">Arcanobacterium wilhelmae</name>
    <dbReference type="NCBI Taxonomy" id="1803177"/>
    <lineage>
        <taxon>Bacteria</taxon>
        <taxon>Bacillati</taxon>
        <taxon>Actinomycetota</taxon>
        <taxon>Actinomycetes</taxon>
        <taxon>Actinomycetales</taxon>
        <taxon>Actinomycetaceae</taxon>
        <taxon>Arcanobacterium</taxon>
    </lineage>
</organism>
<evidence type="ECO:0000256" key="5">
    <source>
        <dbReference type="ARBA" id="ARBA00022679"/>
    </source>
</evidence>
<dbReference type="Proteomes" id="UP001235966">
    <property type="component" value="Unassembled WGS sequence"/>
</dbReference>
<reference evidence="14 15" key="1">
    <citation type="submission" date="2023-07" db="EMBL/GenBank/DDBJ databases">
        <title>Sequencing the genomes of 1000 actinobacteria strains.</title>
        <authorList>
            <person name="Klenk H.-P."/>
        </authorList>
    </citation>
    <scope>NUCLEOTIDE SEQUENCE [LARGE SCALE GENOMIC DNA]</scope>
    <source>
        <strain evidence="14 15">DSM 102162</strain>
    </source>
</reference>
<feature type="domain" description="Protein O-mannosyl-transferase C-terminal four TM" evidence="13">
    <location>
        <begin position="455"/>
        <end position="582"/>
    </location>
</feature>